<dbReference type="Proteomes" id="UP000279908">
    <property type="component" value="Unassembled WGS sequence"/>
</dbReference>
<protein>
    <submittedName>
        <fullName evidence="1">Uncharacterized protein</fullName>
    </submittedName>
</protein>
<sequence>MEKTTMNSEMTLRPPKSLYFITTNRNLLTILAGGAIYPAAEEYRYYPDSRSDYNGRIMLWEECIPAALRTPLQGDTPSVAVALELSVEVLDYLGSSAAPESGNAHSTEQPVPLSYVTRYIFPEQTVLKDFLLRQFDEVPLNKELFSADGIIPWETETLQLEAQSPENEAPKTTAIATSEGTVALPDRCAGAMLAIYRLAPAARRAAQLTGAFYETAIALASGQPLSGNMPILTTGEQITPAGKAEKWLLDTFIGMLGKISPEIAFDPFELIAEIRKQADTPETEQAEVVPAWCDRVKKILDNDIECHELADEKSIIQRAILLFILRPEIGRLESAMDSALKPGPAVYSWAVLFAGFYTGAVRMNASYKHNYEVYTDLIARLLRDRSHALSEKKWTPPALNENPEKNTASAKVVITINNHPVFTREITAEHTLERMFHLAKSFGIQLSYSALHDELYHPWVFDNKDRQIIRITMNGRNLNGEEIVRFKSPCGSFRLKKGLKLDTLLGILGLNYRKGVHCSFAYDSEHGELFLLSHQIVKTMDEAEFFSHLKEVATLAYQYKTGKLNPTGSNAPTAGDKTNKRKEN</sequence>
<dbReference type="AlphaFoldDB" id="A0A3S0U0M6"/>
<evidence type="ECO:0000313" key="1">
    <source>
        <dbReference type="EMBL" id="RTY35394.1"/>
    </source>
</evidence>
<comment type="caution">
    <text evidence="1">The sequence shown here is derived from an EMBL/GenBank/DDBJ whole genome shotgun (WGS) entry which is preliminary data.</text>
</comment>
<accession>A0A3S0U0M6</accession>
<reference evidence="1 2" key="1">
    <citation type="submission" date="2018-12" db="EMBL/GenBank/DDBJ databases">
        <authorList>
            <person name="Lunina O.N."/>
            <person name="Grouzdev D.S."/>
            <person name="Gorlenko V.M."/>
            <person name="Savvichev A.S."/>
        </authorList>
    </citation>
    <scope>NUCLEOTIDE SEQUENCE [LARGE SCALE GENOMIC DNA]</scope>
    <source>
        <strain evidence="1 2">BrKhr-17</strain>
    </source>
</reference>
<name>A0A3S0U0M6_CHLPH</name>
<dbReference type="RefSeq" id="WP_126385196.1">
    <property type="nucleotide sequence ID" value="NZ_RXYK01000022.1"/>
</dbReference>
<proteinExistence type="predicted"/>
<gene>
    <name evidence="1" type="ORF">EKD02_09285</name>
</gene>
<organism evidence="1 2">
    <name type="scientific">Chlorobium phaeovibrioides</name>
    <dbReference type="NCBI Taxonomy" id="1094"/>
    <lineage>
        <taxon>Bacteria</taxon>
        <taxon>Pseudomonadati</taxon>
        <taxon>Chlorobiota</taxon>
        <taxon>Chlorobiia</taxon>
        <taxon>Chlorobiales</taxon>
        <taxon>Chlorobiaceae</taxon>
        <taxon>Chlorobium/Pelodictyon group</taxon>
        <taxon>Chlorobium</taxon>
    </lineage>
</organism>
<evidence type="ECO:0000313" key="2">
    <source>
        <dbReference type="Proteomes" id="UP000279908"/>
    </source>
</evidence>
<dbReference type="EMBL" id="RXYK01000022">
    <property type="protein sequence ID" value="RTY35394.1"/>
    <property type="molecule type" value="Genomic_DNA"/>
</dbReference>